<name>A0A1F5LL81_PENAI</name>
<reference evidence="1 2" key="1">
    <citation type="journal article" date="2016" name="Sci. Rep.">
        <title>Penicillium arizonense, a new, genome sequenced fungal species, reveals a high chemical diversity in secreted metabolites.</title>
        <authorList>
            <person name="Grijseels S."/>
            <person name="Nielsen J.C."/>
            <person name="Randelovic M."/>
            <person name="Nielsen J."/>
            <person name="Nielsen K.F."/>
            <person name="Workman M."/>
            <person name="Frisvad J.C."/>
        </authorList>
    </citation>
    <scope>NUCLEOTIDE SEQUENCE [LARGE SCALE GENOMIC DNA]</scope>
    <source>
        <strain evidence="1 2">CBS 141311</strain>
    </source>
</reference>
<dbReference type="RefSeq" id="XP_022489401.1">
    <property type="nucleotide sequence ID" value="XM_022631168.1"/>
</dbReference>
<evidence type="ECO:0000313" key="2">
    <source>
        <dbReference type="Proteomes" id="UP000177622"/>
    </source>
</evidence>
<gene>
    <name evidence="1" type="ORF">PENARI_c007G10351</name>
</gene>
<comment type="caution">
    <text evidence="1">The sequence shown here is derived from an EMBL/GenBank/DDBJ whole genome shotgun (WGS) entry which is preliminary data.</text>
</comment>
<keyword evidence="2" id="KW-1185">Reference proteome</keyword>
<dbReference type="AlphaFoldDB" id="A0A1F5LL81"/>
<dbReference type="Proteomes" id="UP000177622">
    <property type="component" value="Unassembled WGS sequence"/>
</dbReference>
<dbReference type="EMBL" id="LXJU01000007">
    <property type="protein sequence ID" value="OGE53964.1"/>
    <property type="molecule type" value="Genomic_DNA"/>
</dbReference>
<accession>A0A1F5LL81</accession>
<protein>
    <submittedName>
        <fullName evidence="1">Uncharacterized protein</fullName>
    </submittedName>
</protein>
<organism evidence="1 2">
    <name type="scientific">Penicillium arizonense</name>
    <dbReference type="NCBI Taxonomy" id="1835702"/>
    <lineage>
        <taxon>Eukaryota</taxon>
        <taxon>Fungi</taxon>
        <taxon>Dikarya</taxon>
        <taxon>Ascomycota</taxon>
        <taxon>Pezizomycotina</taxon>
        <taxon>Eurotiomycetes</taxon>
        <taxon>Eurotiomycetidae</taxon>
        <taxon>Eurotiales</taxon>
        <taxon>Aspergillaceae</taxon>
        <taxon>Penicillium</taxon>
    </lineage>
</organism>
<sequence length="76" mass="7772">MGIAKRLYEIYGPVAPTGSVPRTKTSPCSMTFSGKASPATASLLRTANTLVSALSITKRPAYDVLTTTSAPSAPAA</sequence>
<proteinExistence type="predicted"/>
<evidence type="ECO:0000313" key="1">
    <source>
        <dbReference type="EMBL" id="OGE53964.1"/>
    </source>
</evidence>
<dbReference type="GeneID" id="34575902"/>